<dbReference type="AlphaFoldDB" id="A0A0P7YZY2"/>
<dbReference type="InterPro" id="IPR025592">
    <property type="entry name" value="DUF4347"/>
</dbReference>
<dbReference type="Pfam" id="PF14252">
    <property type="entry name" value="DUF4347"/>
    <property type="match status" value="1"/>
</dbReference>
<feature type="domain" description="DUF4347" evidence="1">
    <location>
        <begin position="2"/>
        <end position="132"/>
    </location>
</feature>
<dbReference type="EMBL" id="LJZR01000007">
    <property type="protein sequence ID" value="KPQ36230.1"/>
    <property type="molecule type" value="Genomic_DNA"/>
</dbReference>
<evidence type="ECO:0000313" key="3">
    <source>
        <dbReference type="Proteomes" id="UP000050465"/>
    </source>
</evidence>
<name>A0A0P7YZY2_9CYAN</name>
<dbReference type="Proteomes" id="UP000050465">
    <property type="component" value="Unassembled WGS sequence"/>
</dbReference>
<protein>
    <recommendedName>
        <fullName evidence="1">DUF4347 domain-containing protein</fullName>
    </recommendedName>
</protein>
<accession>A0A0P7YZY2</accession>
<proteinExistence type="predicted"/>
<dbReference type="STRING" id="1666911.HLUCCA11_06775"/>
<evidence type="ECO:0000259" key="1">
    <source>
        <dbReference type="Pfam" id="PF14252"/>
    </source>
</evidence>
<reference evidence="2 3" key="1">
    <citation type="submission" date="2015-09" db="EMBL/GenBank/DDBJ databases">
        <title>Identification and resolution of microdiversity through metagenomic sequencing of parallel consortia.</title>
        <authorList>
            <person name="Nelson W.C."/>
            <person name="Romine M.F."/>
            <person name="Lindemann S.R."/>
        </authorList>
    </citation>
    <scope>NUCLEOTIDE SEQUENCE [LARGE SCALE GENOMIC DNA]</scope>
    <source>
        <strain evidence="2">Ana</strain>
    </source>
</reference>
<gene>
    <name evidence="2" type="ORF">HLUCCA11_06775</name>
</gene>
<sequence length="137" mass="15251">MLVVIDPGVSNYDCLAMAISSKAEVVLLDPHEDAISQITAALHSFNKPFSNLHIIVECVPGTLNFTYGDFSFQTLKRYVNQLQKWFVNTTSKSPQQTPQVFIYGRQVTTNEVGRQFMDTLAWLTGASVVTASTYPQT</sequence>
<comment type="caution">
    <text evidence="2">The sequence shown here is derived from an EMBL/GenBank/DDBJ whole genome shotgun (WGS) entry which is preliminary data.</text>
</comment>
<organism evidence="2 3">
    <name type="scientific">Phormidesmis priestleyi Ana</name>
    <dbReference type="NCBI Taxonomy" id="1666911"/>
    <lineage>
        <taxon>Bacteria</taxon>
        <taxon>Bacillati</taxon>
        <taxon>Cyanobacteriota</taxon>
        <taxon>Cyanophyceae</taxon>
        <taxon>Leptolyngbyales</taxon>
        <taxon>Leptolyngbyaceae</taxon>
        <taxon>Phormidesmis</taxon>
    </lineage>
</organism>
<evidence type="ECO:0000313" key="2">
    <source>
        <dbReference type="EMBL" id="KPQ36230.1"/>
    </source>
</evidence>